<dbReference type="EMBL" id="MCOK01000001">
    <property type="protein sequence ID" value="OOC54918.1"/>
    <property type="molecule type" value="Genomic_DNA"/>
</dbReference>
<comment type="caution">
    <text evidence="5">The sequence shown here is derived from an EMBL/GenBank/DDBJ whole genome shotgun (WGS) entry which is preliminary data.</text>
</comment>
<name>A0A1V3C2P4_9ACTN</name>
<keyword evidence="6" id="KW-1185">Reference proteome</keyword>
<evidence type="ECO:0000313" key="6">
    <source>
        <dbReference type="Proteomes" id="UP000189004"/>
    </source>
</evidence>
<accession>A0A1V3C2P4</accession>
<protein>
    <submittedName>
        <fullName evidence="4">AcrR family transcriptional regulator</fullName>
    </submittedName>
</protein>
<dbReference type="SUPFAM" id="SSF46689">
    <property type="entry name" value="Homeodomain-like"/>
    <property type="match status" value="1"/>
</dbReference>
<evidence type="ECO:0000313" key="4">
    <source>
        <dbReference type="EMBL" id="NYH51144.1"/>
    </source>
</evidence>
<dbReference type="Gene3D" id="1.10.357.10">
    <property type="entry name" value="Tetracycline Repressor, domain 2"/>
    <property type="match status" value="1"/>
</dbReference>
<keyword evidence="1 2" id="KW-0238">DNA-binding</keyword>
<dbReference type="PRINTS" id="PR00455">
    <property type="entry name" value="HTHTETR"/>
</dbReference>
<dbReference type="Proteomes" id="UP000584931">
    <property type="component" value="Unassembled WGS sequence"/>
</dbReference>
<evidence type="ECO:0000259" key="3">
    <source>
        <dbReference type="PROSITE" id="PS50977"/>
    </source>
</evidence>
<gene>
    <name evidence="4" type="ORF">HNR06_000733</name>
    <name evidence="5" type="ORF">NOSIN_14855</name>
</gene>
<reference evidence="4 7" key="3">
    <citation type="submission" date="2020-07" db="EMBL/GenBank/DDBJ databases">
        <title>Sequencing the genomes of 1000 actinobacteria strains.</title>
        <authorList>
            <person name="Klenk H.-P."/>
        </authorList>
    </citation>
    <scope>NUCLEOTIDE SEQUENCE [LARGE SCALE GENOMIC DNA]</scope>
    <source>
        <strain evidence="4 7">DSM 45278</strain>
    </source>
</reference>
<sequence length="188" mass="20504">MTRSDSRSTIIAAARELFSEHGYKGVTIRDIAAAAGVSPALVIKHYRSKAELFNEMGPHEVPLAELDLPRSGIGRALVQKVLTRREHGVPDSWLIVAAHVRDSPEPDRSREETRGKLLDGVGALIGDTTPERRYASAISCQMLGLAEGVRVLGLFPEDEVSRDALLELYAPLVQQQVDACARACPDPR</sequence>
<dbReference type="Pfam" id="PF00440">
    <property type="entry name" value="TetR_N"/>
    <property type="match status" value="1"/>
</dbReference>
<dbReference type="Pfam" id="PF17920">
    <property type="entry name" value="TetR_C_16"/>
    <property type="match status" value="1"/>
</dbReference>
<evidence type="ECO:0000256" key="2">
    <source>
        <dbReference type="PROSITE-ProRule" id="PRU00335"/>
    </source>
</evidence>
<dbReference type="RefSeq" id="WP_077691341.1">
    <property type="nucleotide sequence ID" value="NZ_JACCHL010000001.1"/>
</dbReference>
<evidence type="ECO:0000313" key="5">
    <source>
        <dbReference type="EMBL" id="OOC54918.1"/>
    </source>
</evidence>
<reference evidence="6" key="1">
    <citation type="submission" date="2016-08" db="EMBL/GenBank/DDBJ databases">
        <authorList>
            <person name="Tokovenko B."/>
            <person name="Kalinowski J."/>
        </authorList>
    </citation>
    <scope>NUCLEOTIDE SEQUENCE [LARGE SCALE GENOMIC DNA]</scope>
    <source>
        <strain evidence="6">UTMC102</strain>
    </source>
</reference>
<accession>A0A7Y9X8J8</accession>
<dbReference type="PROSITE" id="PS50977">
    <property type="entry name" value="HTH_TETR_2"/>
    <property type="match status" value="1"/>
</dbReference>
<dbReference type="PANTHER" id="PTHR30055:SF235">
    <property type="entry name" value="TRANSCRIPTIONAL REGULATORY PROTEIN"/>
    <property type="match status" value="1"/>
</dbReference>
<dbReference type="PANTHER" id="PTHR30055">
    <property type="entry name" value="HTH-TYPE TRANSCRIPTIONAL REGULATOR RUTR"/>
    <property type="match status" value="1"/>
</dbReference>
<dbReference type="OrthoDB" id="5242520at2"/>
<dbReference type="InterPro" id="IPR009057">
    <property type="entry name" value="Homeodomain-like_sf"/>
</dbReference>
<dbReference type="EMBL" id="JACCHL010000001">
    <property type="protein sequence ID" value="NYH51144.1"/>
    <property type="molecule type" value="Genomic_DNA"/>
</dbReference>
<dbReference type="Proteomes" id="UP000189004">
    <property type="component" value="Unassembled WGS sequence"/>
</dbReference>
<dbReference type="GO" id="GO:0003700">
    <property type="term" value="F:DNA-binding transcription factor activity"/>
    <property type="evidence" value="ECO:0007669"/>
    <property type="project" value="TreeGrafter"/>
</dbReference>
<dbReference type="AlphaFoldDB" id="A0A1V3C2P4"/>
<feature type="DNA-binding region" description="H-T-H motif" evidence="2">
    <location>
        <begin position="27"/>
        <end position="46"/>
    </location>
</feature>
<dbReference type="GO" id="GO:0000976">
    <property type="term" value="F:transcription cis-regulatory region binding"/>
    <property type="evidence" value="ECO:0007669"/>
    <property type="project" value="TreeGrafter"/>
</dbReference>
<dbReference type="InterPro" id="IPR036271">
    <property type="entry name" value="Tet_transcr_reg_TetR-rel_C_sf"/>
</dbReference>
<proteinExistence type="predicted"/>
<dbReference type="InterPro" id="IPR041678">
    <property type="entry name" value="TetR_C_16"/>
</dbReference>
<evidence type="ECO:0000256" key="1">
    <source>
        <dbReference type="ARBA" id="ARBA00023125"/>
    </source>
</evidence>
<evidence type="ECO:0000313" key="7">
    <source>
        <dbReference type="Proteomes" id="UP000584931"/>
    </source>
</evidence>
<dbReference type="InterPro" id="IPR001647">
    <property type="entry name" value="HTH_TetR"/>
</dbReference>
<reference evidence="5" key="2">
    <citation type="submission" date="2016-08" db="EMBL/GenBank/DDBJ databases">
        <authorList>
            <person name="Seilhamer J.J."/>
        </authorList>
    </citation>
    <scope>NUCLEOTIDE SEQUENCE [LARGE SCALE GENOMIC DNA]</scope>
    <source>
        <strain evidence="5">UTMC102</strain>
    </source>
</reference>
<dbReference type="SUPFAM" id="SSF48498">
    <property type="entry name" value="Tetracyclin repressor-like, C-terminal domain"/>
    <property type="match status" value="1"/>
</dbReference>
<feature type="domain" description="HTH tetR-type" evidence="3">
    <location>
        <begin position="4"/>
        <end position="64"/>
    </location>
</feature>
<dbReference type="InterPro" id="IPR050109">
    <property type="entry name" value="HTH-type_TetR-like_transc_reg"/>
</dbReference>
<organism evidence="5 6">
    <name type="scientific">Nocardiopsis sinuspersici</name>
    <dbReference type="NCBI Taxonomy" id="501010"/>
    <lineage>
        <taxon>Bacteria</taxon>
        <taxon>Bacillati</taxon>
        <taxon>Actinomycetota</taxon>
        <taxon>Actinomycetes</taxon>
        <taxon>Streptosporangiales</taxon>
        <taxon>Nocardiopsidaceae</taxon>
        <taxon>Nocardiopsis</taxon>
    </lineage>
</organism>